<dbReference type="GO" id="GO:0030687">
    <property type="term" value="C:preribosome, large subunit precursor"/>
    <property type="evidence" value="ECO:0007669"/>
    <property type="project" value="TreeGrafter"/>
</dbReference>
<dbReference type="Proteomes" id="UP001140949">
    <property type="component" value="Unassembled WGS sequence"/>
</dbReference>
<dbReference type="PANTHER" id="PTHR12661:SF5">
    <property type="entry name" value="SUPPRESSOR OF SWI4 1 HOMOLOG"/>
    <property type="match status" value="1"/>
</dbReference>
<protein>
    <submittedName>
        <fullName evidence="2">Peter Pan-like protein</fullName>
    </submittedName>
</protein>
<keyword evidence="3" id="KW-1185">Reference proteome</keyword>
<dbReference type="PROSITE" id="PS50833">
    <property type="entry name" value="BRIX"/>
    <property type="match status" value="1"/>
</dbReference>
<dbReference type="GO" id="GO:0000027">
    <property type="term" value="P:ribosomal large subunit assembly"/>
    <property type="evidence" value="ECO:0007669"/>
    <property type="project" value="TreeGrafter"/>
</dbReference>
<dbReference type="InterPro" id="IPR045112">
    <property type="entry name" value="PPAN-like"/>
</dbReference>
<reference evidence="2" key="1">
    <citation type="journal article" date="2023" name="GigaByte">
        <title>Genome assembly of the bearded iris, Iris pallida Lam.</title>
        <authorList>
            <person name="Bruccoleri R.E."/>
            <person name="Oakeley E.J."/>
            <person name="Faust A.M.E."/>
            <person name="Altorfer M."/>
            <person name="Dessus-Babus S."/>
            <person name="Burckhardt D."/>
            <person name="Oertli M."/>
            <person name="Naumann U."/>
            <person name="Petersen F."/>
            <person name="Wong J."/>
        </authorList>
    </citation>
    <scope>NUCLEOTIDE SEQUENCE</scope>
    <source>
        <strain evidence="2">GSM-AAB239-AS_SAM_17_03QT</strain>
    </source>
</reference>
<accession>A0AAX6EHT1</accession>
<evidence type="ECO:0000313" key="3">
    <source>
        <dbReference type="Proteomes" id="UP001140949"/>
    </source>
</evidence>
<evidence type="ECO:0000313" key="2">
    <source>
        <dbReference type="EMBL" id="KAJ6803662.1"/>
    </source>
</evidence>
<reference evidence="2" key="2">
    <citation type="submission" date="2023-04" db="EMBL/GenBank/DDBJ databases">
        <authorList>
            <person name="Bruccoleri R.E."/>
            <person name="Oakeley E.J."/>
            <person name="Faust A.-M."/>
            <person name="Dessus-Babus S."/>
            <person name="Altorfer M."/>
            <person name="Burckhardt D."/>
            <person name="Oertli M."/>
            <person name="Naumann U."/>
            <person name="Petersen F."/>
            <person name="Wong J."/>
        </authorList>
    </citation>
    <scope>NUCLEOTIDE SEQUENCE</scope>
    <source>
        <strain evidence="2">GSM-AAB239-AS_SAM_17_03QT</strain>
        <tissue evidence="2">Leaf</tissue>
    </source>
</reference>
<feature type="domain" description="Brix" evidence="1">
    <location>
        <begin position="1"/>
        <end position="105"/>
    </location>
</feature>
<dbReference type="EMBL" id="JANAVB010036419">
    <property type="protein sequence ID" value="KAJ6803662.1"/>
    <property type="molecule type" value="Genomic_DNA"/>
</dbReference>
<dbReference type="PANTHER" id="PTHR12661">
    <property type="entry name" value="PETER PAN-RELATED"/>
    <property type="match status" value="1"/>
</dbReference>
<proteinExistence type="predicted"/>
<dbReference type="AlphaFoldDB" id="A0AAX6EHT1"/>
<dbReference type="GO" id="GO:0006364">
    <property type="term" value="P:rRNA processing"/>
    <property type="evidence" value="ECO:0007669"/>
    <property type="project" value="InterPro"/>
</dbReference>
<dbReference type="InterPro" id="IPR007109">
    <property type="entry name" value="Brix"/>
</dbReference>
<gene>
    <name evidence="2" type="ORF">M6B38_189305</name>
</gene>
<sequence>MDLRKLMLPHTAVKLKEKKRNNLKDFQNVAGPLGVTRFLILSNPKIMPHLRVARTPQGPTLSFEIRDYALATDVARSQTRPRCPKELFSNSPLLADRSFWLWQWR</sequence>
<dbReference type="Pfam" id="PF04427">
    <property type="entry name" value="Brix"/>
    <property type="match status" value="1"/>
</dbReference>
<name>A0AAX6EHT1_IRIPA</name>
<comment type="caution">
    <text evidence="2">The sequence shown here is derived from an EMBL/GenBank/DDBJ whole genome shotgun (WGS) entry which is preliminary data.</text>
</comment>
<dbReference type="GO" id="GO:0019843">
    <property type="term" value="F:rRNA binding"/>
    <property type="evidence" value="ECO:0007669"/>
    <property type="project" value="InterPro"/>
</dbReference>
<organism evidence="2 3">
    <name type="scientific">Iris pallida</name>
    <name type="common">Sweet iris</name>
    <dbReference type="NCBI Taxonomy" id="29817"/>
    <lineage>
        <taxon>Eukaryota</taxon>
        <taxon>Viridiplantae</taxon>
        <taxon>Streptophyta</taxon>
        <taxon>Embryophyta</taxon>
        <taxon>Tracheophyta</taxon>
        <taxon>Spermatophyta</taxon>
        <taxon>Magnoliopsida</taxon>
        <taxon>Liliopsida</taxon>
        <taxon>Asparagales</taxon>
        <taxon>Iridaceae</taxon>
        <taxon>Iridoideae</taxon>
        <taxon>Irideae</taxon>
        <taxon>Iris</taxon>
    </lineage>
</organism>
<evidence type="ECO:0000259" key="1">
    <source>
        <dbReference type="PROSITE" id="PS50833"/>
    </source>
</evidence>